<dbReference type="InterPro" id="IPR001670">
    <property type="entry name" value="ADH_Fe/GldA"/>
</dbReference>
<dbReference type="FunFam" id="3.40.50.1970:FF:000003">
    <property type="entry name" value="Alcohol dehydrogenase, iron-containing"/>
    <property type="match status" value="1"/>
</dbReference>
<gene>
    <name evidence="6" type="ORF">AA81_08020</name>
</gene>
<dbReference type="Gene3D" id="1.20.1090.10">
    <property type="entry name" value="Dehydroquinate synthase-like - alpha domain"/>
    <property type="match status" value="1"/>
</dbReference>
<evidence type="ECO:0000259" key="5">
    <source>
        <dbReference type="Pfam" id="PF25137"/>
    </source>
</evidence>
<proteinExistence type="inferred from homology"/>
<dbReference type="InterPro" id="IPR056798">
    <property type="entry name" value="ADH_Fe_C"/>
</dbReference>
<dbReference type="InterPro" id="IPR045910">
    <property type="entry name" value="AdhA-like"/>
</dbReference>
<evidence type="ECO:0000256" key="1">
    <source>
        <dbReference type="ARBA" id="ARBA00007358"/>
    </source>
</evidence>
<evidence type="ECO:0000259" key="4">
    <source>
        <dbReference type="Pfam" id="PF00465"/>
    </source>
</evidence>
<accession>A0A2S5EH27</accession>
<evidence type="ECO:0000256" key="2">
    <source>
        <dbReference type="ARBA" id="ARBA00023002"/>
    </source>
</evidence>
<dbReference type="Pfam" id="PF00465">
    <property type="entry name" value="Fe-ADH"/>
    <property type="match status" value="1"/>
</dbReference>
<comment type="caution">
    <text evidence="6">The sequence shown here is derived from an EMBL/GenBank/DDBJ whole genome shotgun (WGS) entry which is preliminary data.</text>
</comment>
<feature type="domain" description="Alcohol dehydrogenase iron-type/glycerol dehydrogenase GldA" evidence="4">
    <location>
        <begin position="18"/>
        <end position="190"/>
    </location>
</feature>
<dbReference type="PANTHER" id="PTHR11496">
    <property type="entry name" value="ALCOHOL DEHYDROGENASE"/>
    <property type="match status" value="1"/>
</dbReference>
<evidence type="ECO:0000256" key="3">
    <source>
        <dbReference type="ARBA" id="ARBA00023027"/>
    </source>
</evidence>
<dbReference type="Proteomes" id="UP000236950">
    <property type="component" value="Unassembled WGS sequence"/>
</dbReference>
<keyword evidence="7" id="KW-1185">Reference proteome</keyword>
<protein>
    <submittedName>
        <fullName evidence="6">Alcohol dehydrogenase</fullName>
    </submittedName>
</protein>
<dbReference type="GO" id="GO:0004022">
    <property type="term" value="F:alcohol dehydrogenase (NAD+) activity"/>
    <property type="evidence" value="ECO:0007669"/>
    <property type="project" value="TreeGrafter"/>
</dbReference>
<dbReference type="SUPFAM" id="SSF56796">
    <property type="entry name" value="Dehydroquinate synthase-like"/>
    <property type="match status" value="1"/>
</dbReference>
<comment type="similarity">
    <text evidence="1">Belongs to the iron-containing alcohol dehydrogenase family.</text>
</comment>
<feature type="domain" description="Fe-containing alcohol dehydrogenase-like C-terminal" evidence="5">
    <location>
        <begin position="201"/>
        <end position="398"/>
    </location>
</feature>
<keyword evidence="3" id="KW-0520">NAD</keyword>
<dbReference type="InterPro" id="IPR039697">
    <property type="entry name" value="Alcohol_dehydrogenase_Fe"/>
</dbReference>
<dbReference type="AlphaFoldDB" id="A0A2S5EH27"/>
<dbReference type="PROSITE" id="PS00913">
    <property type="entry name" value="ADH_IRON_1"/>
    <property type="match status" value="1"/>
</dbReference>
<dbReference type="EMBL" id="JALY01000166">
    <property type="protein sequence ID" value="POZ92298.1"/>
    <property type="molecule type" value="Genomic_DNA"/>
</dbReference>
<keyword evidence="2" id="KW-0560">Oxidoreductase</keyword>
<evidence type="ECO:0000313" key="7">
    <source>
        <dbReference type="Proteomes" id="UP000236950"/>
    </source>
</evidence>
<dbReference type="Pfam" id="PF25137">
    <property type="entry name" value="ADH_Fe_C"/>
    <property type="match status" value="1"/>
</dbReference>
<dbReference type="RefSeq" id="WP_103898748.1">
    <property type="nucleotide sequence ID" value="NZ_JALY01000166.1"/>
</dbReference>
<dbReference type="PANTHER" id="PTHR11496:SF102">
    <property type="entry name" value="ALCOHOL DEHYDROGENASE 4"/>
    <property type="match status" value="1"/>
</dbReference>
<name>A0A2S5EH27_9BACT</name>
<reference evidence="6 7" key="1">
    <citation type="submission" date="2014-01" db="EMBL/GenBank/DDBJ databases">
        <title>Comparative genomics of Petrotoga.</title>
        <authorList>
            <person name="Chow K."/>
            <person name="Charchuk R."/>
            <person name="Nesbo C.L."/>
        </authorList>
    </citation>
    <scope>NUCLEOTIDE SEQUENCE [LARGE SCALE GENOMIC DNA]</scope>
    <source>
        <strain evidence="6 7">DSM 16923</strain>
    </source>
</reference>
<organism evidence="6 7">
    <name type="scientific">Petrotoga halophila DSM 16923</name>
    <dbReference type="NCBI Taxonomy" id="1122953"/>
    <lineage>
        <taxon>Bacteria</taxon>
        <taxon>Thermotogati</taxon>
        <taxon>Thermotogota</taxon>
        <taxon>Thermotogae</taxon>
        <taxon>Petrotogales</taxon>
        <taxon>Petrotogaceae</taxon>
        <taxon>Petrotoga</taxon>
    </lineage>
</organism>
<sequence>MWESKMDIYNVFELRCKTTCYFGVGAIKKISDILDNLKAQGIDNVIFVTDKIAYKVTGAWDVIEPELKAKGFKYVIYEDVSPNPTTAQINEATKLGLQNGAQAVIGIGGGSPIDTAKSVAILLEYPEKTAEELYEGLFTPEKAKPIIAINTTHGTGTEVDRFAVASILEKEYKPSIAYDCIYPLYAIDDPQLMVTLPKGQTVFTSIDAVNHVTEAATTLAASPYSILLAKETIRLIARYLPQAVAHPDDLTARYYLLYASAIAGISFDNGMLHFTHALEHPLSAVKPDLAHGLGLAMLLPAVVKHIYIAKPEVLADIYEPIVPGLKGVPGEAEKIAAGIEKWLFNLGVTEKLEDMGFTENDVEKLTKLALETPSLGLLLSMAPIKADEKTIASIYRDSLKPISR</sequence>
<dbReference type="GO" id="GO:0046872">
    <property type="term" value="F:metal ion binding"/>
    <property type="evidence" value="ECO:0007669"/>
    <property type="project" value="InterPro"/>
</dbReference>
<dbReference type="InterPro" id="IPR018211">
    <property type="entry name" value="ADH_Fe_CS"/>
</dbReference>
<evidence type="ECO:0000313" key="6">
    <source>
        <dbReference type="EMBL" id="POZ92298.1"/>
    </source>
</evidence>
<dbReference type="Gene3D" id="3.40.50.1970">
    <property type="match status" value="1"/>
</dbReference>
<dbReference type="CDD" id="cd08186">
    <property type="entry name" value="Fe-ADH-like"/>
    <property type="match status" value="1"/>
</dbReference>